<name>A0A8D8QMX1_9HEMI</name>
<dbReference type="EMBL" id="HBUF01087603">
    <property type="protein sequence ID" value="CAG6634784.1"/>
    <property type="molecule type" value="Transcribed_RNA"/>
</dbReference>
<dbReference type="EMBL" id="HBUF01563169">
    <property type="protein sequence ID" value="CAG6763336.1"/>
    <property type="molecule type" value="Transcribed_RNA"/>
</dbReference>
<sequence length="274" mass="33097">MPILPGHHTITILLILTTIHLATPQTIDYKLLDAARRLVRTSPTREPCTPKPTPCVRDHIRIVESFHRSLNDMHYRNIWYGLIEKNYSLLIENMRRFGPHKFMKKSSYNDPTFEGTKGKRLWNFTIEYFDRLNKTDFLRMIQVFKREDEAHTRDPTPTRYATIPLPKGYWEKANKEYWATYTDPPGLNPWRNTIPYHRWHDINYDYIWPKDNNVYPYIVDGRVSEWWTRAEWTSTPYPGQEPRPFPKRLYNKSDLWKYDLGIGMRYHTSPNYYY</sequence>
<keyword evidence="1" id="KW-0732">Signal</keyword>
<evidence type="ECO:0000313" key="2">
    <source>
        <dbReference type="EMBL" id="CAG6634786.1"/>
    </source>
</evidence>
<feature type="chain" id="PRO_5035638622" evidence="1">
    <location>
        <begin position="25"/>
        <end position="274"/>
    </location>
</feature>
<dbReference type="EMBL" id="HBUF01087605">
    <property type="protein sequence ID" value="CAG6634786.1"/>
    <property type="molecule type" value="Transcribed_RNA"/>
</dbReference>
<reference evidence="2" key="1">
    <citation type="submission" date="2021-05" db="EMBL/GenBank/DDBJ databases">
        <authorList>
            <person name="Alioto T."/>
            <person name="Alioto T."/>
            <person name="Gomez Garrido J."/>
        </authorList>
    </citation>
    <scope>NUCLEOTIDE SEQUENCE</scope>
</reference>
<organism evidence="2">
    <name type="scientific">Cacopsylla melanoneura</name>
    <dbReference type="NCBI Taxonomy" id="428564"/>
    <lineage>
        <taxon>Eukaryota</taxon>
        <taxon>Metazoa</taxon>
        <taxon>Ecdysozoa</taxon>
        <taxon>Arthropoda</taxon>
        <taxon>Hexapoda</taxon>
        <taxon>Insecta</taxon>
        <taxon>Pterygota</taxon>
        <taxon>Neoptera</taxon>
        <taxon>Paraneoptera</taxon>
        <taxon>Hemiptera</taxon>
        <taxon>Sternorrhyncha</taxon>
        <taxon>Psylloidea</taxon>
        <taxon>Psyllidae</taxon>
        <taxon>Psyllinae</taxon>
        <taxon>Cacopsylla</taxon>
    </lineage>
</organism>
<dbReference type="EMBL" id="HBUF01563172">
    <property type="protein sequence ID" value="CAG6763339.1"/>
    <property type="molecule type" value="Transcribed_RNA"/>
</dbReference>
<accession>A0A8D8QMX1</accession>
<dbReference type="EMBL" id="HBUF01087604">
    <property type="protein sequence ID" value="CAG6634785.1"/>
    <property type="molecule type" value="Transcribed_RNA"/>
</dbReference>
<proteinExistence type="predicted"/>
<feature type="signal peptide" evidence="1">
    <location>
        <begin position="1"/>
        <end position="24"/>
    </location>
</feature>
<dbReference type="EMBL" id="HBUF01563170">
    <property type="protein sequence ID" value="CAG6763337.1"/>
    <property type="molecule type" value="Transcribed_RNA"/>
</dbReference>
<dbReference type="AlphaFoldDB" id="A0A8D8QMX1"/>
<evidence type="ECO:0000256" key="1">
    <source>
        <dbReference type="SAM" id="SignalP"/>
    </source>
</evidence>
<dbReference type="EMBL" id="HBUF01260617">
    <property type="protein sequence ID" value="CAG6682754.1"/>
    <property type="molecule type" value="Transcribed_RNA"/>
</dbReference>
<protein>
    <submittedName>
        <fullName evidence="2">Uncharacterized protein</fullName>
    </submittedName>
</protein>